<keyword evidence="5" id="KW-1185">Reference proteome</keyword>
<feature type="domain" description="STAS" evidence="3">
    <location>
        <begin position="305"/>
        <end position="416"/>
    </location>
</feature>
<evidence type="ECO:0000313" key="5">
    <source>
        <dbReference type="Proteomes" id="UP000440224"/>
    </source>
</evidence>
<dbReference type="CDD" id="cd07041">
    <property type="entry name" value="STAS_RsbR_RsbS_like"/>
    <property type="match status" value="1"/>
</dbReference>
<keyword evidence="2" id="KW-0175">Coiled coil</keyword>
<dbReference type="InterPro" id="IPR000014">
    <property type="entry name" value="PAS"/>
</dbReference>
<dbReference type="Gene3D" id="3.30.750.24">
    <property type="entry name" value="STAS domain"/>
    <property type="match status" value="1"/>
</dbReference>
<evidence type="ECO:0000256" key="1">
    <source>
        <dbReference type="ARBA" id="ARBA00022553"/>
    </source>
</evidence>
<name>A0A6N7Q0Y4_9BACT</name>
<dbReference type="InterPro" id="IPR002645">
    <property type="entry name" value="STAS_dom"/>
</dbReference>
<dbReference type="AlphaFoldDB" id="A0A6N7Q0Y4"/>
<comment type="caution">
    <text evidence="4">The sequence shown here is derived from an EMBL/GenBank/DDBJ whole genome shotgun (WGS) entry which is preliminary data.</text>
</comment>
<dbReference type="Gene3D" id="3.30.450.20">
    <property type="entry name" value="PAS domain"/>
    <property type="match status" value="2"/>
</dbReference>
<protein>
    <submittedName>
        <fullName evidence="4">PAS domain-containing protein</fullName>
    </submittedName>
</protein>
<dbReference type="Proteomes" id="UP000440224">
    <property type="component" value="Unassembled WGS sequence"/>
</dbReference>
<dbReference type="Pfam" id="PF08448">
    <property type="entry name" value="PAS_4"/>
    <property type="match status" value="1"/>
</dbReference>
<dbReference type="Pfam" id="PF01740">
    <property type="entry name" value="STAS"/>
    <property type="match status" value="1"/>
</dbReference>
<organism evidence="4 5">
    <name type="scientific">Polyangium spumosum</name>
    <dbReference type="NCBI Taxonomy" id="889282"/>
    <lineage>
        <taxon>Bacteria</taxon>
        <taxon>Pseudomonadati</taxon>
        <taxon>Myxococcota</taxon>
        <taxon>Polyangia</taxon>
        <taxon>Polyangiales</taxon>
        <taxon>Polyangiaceae</taxon>
        <taxon>Polyangium</taxon>
    </lineage>
</organism>
<evidence type="ECO:0000256" key="2">
    <source>
        <dbReference type="SAM" id="Coils"/>
    </source>
</evidence>
<dbReference type="RefSeq" id="WP_153823031.1">
    <property type="nucleotide sequence ID" value="NZ_WJIE01000010.1"/>
</dbReference>
<dbReference type="InterPro" id="IPR051932">
    <property type="entry name" value="Bact_StressResp_Reg"/>
</dbReference>
<gene>
    <name evidence="4" type="ORF">GF068_30575</name>
</gene>
<dbReference type="OrthoDB" id="5510121at2"/>
<feature type="coiled-coil region" evidence="2">
    <location>
        <begin position="7"/>
        <end position="41"/>
    </location>
</feature>
<dbReference type="InterPro" id="IPR013656">
    <property type="entry name" value="PAS_4"/>
</dbReference>
<dbReference type="EMBL" id="WJIE01000010">
    <property type="protein sequence ID" value="MRG96235.1"/>
    <property type="molecule type" value="Genomic_DNA"/>
</dbReference>
<dbReference type="PANTHER" id="PTHR33745">
    <property type="entry name" value="RSBT ANTAGONIST PROTEIN RSBS-RELATED"/>
    <property type="match status" value="1"/>
</dbReference>
<dbReference type="PROSITE" id="PS50801">
    <property type="entry name" value="STAS"/>
    <property type="match status" value="1"/>
</dbReference>
<dbReference type="SUPFAM" id="SSF55785">
    <property type="entry name" value="PYP-like sensor domain (PAS domain)"/>
    <property type="match status" value="2"/>
</dbReference>
<dbReference type="PANTHER" id="PTHR33745:SF3">
    <property type="entry name" value="RSBT CO-ANTAGONIST PROTEIN RSBRC"/>
    <property type="match status" value="1"/>
</dbReference>
<dbReference type="NCBIfam" id="TIGR00229">
    <property type="entry name" value="sensory_box"/>
    <property type="match status" value="1"/>
</dbReference>
<sequence>MNVDPIIGELRDENEALRQRVARLERERDAAKLSLDAQRKEATTVNAIFRVLPDLFFRMEKDTTIVDYRARSDSSLYVPPETFLGKRMTDLLPPEVSAHLERVFQEALESGKVRETEYSLPMGPSVEWYEARVVPLEGEQLVMLVRQTTEQHRNREALKRRTDELEESLRSVRLFRALADNAPTAIAVTQVGKEPVYSNDAWRALFGAADGYAGVDVAAFVAEGRAAVQRERGPGECGALGAFRRADGSIFHGHLTEFTLHEDGGPSHEAFILTDVTATLAAEEERRALAEQVIAAQREALRALSTPLVPIARHVVAVPLIGSVNAERAERLLEVLLDGVAQRGASVVLLDVTGVPHVDNDAADAITRAARAVGLLGAELVLTGVGRDVARTLVELGADLRGLVTLGSLEQGIAYGIGKKKR</sequence>
<evidence type="ECO:0000259" key="3">
    <source>
        <dbReference type="PROSITE" id="PS50801"/>
    </source>
</evidence>
<dbReference type="InterPro" id="IPR036513">
    <property type="entry name" value="STAS_dom_sf"/>
</dbReference>
<reference evidence="4 5" key="1">
    <citation type="submission" date="2019-10" db="EMBL/GenBank/DDBJ databases">
        <title>A soil myxobacterium in the family Polyangiaceae.</title>
        <authorList>
            <person name="Li Y."/>
            <person name="Wang J."/>
        </authorList>
    </citation>
    <scope>NUCLEOTIDE SEQUENCE [LARGE SCALE GENOMIC DNA]</scope>
    <source>
        <strain evidence="4 5">DSM 14734</strain>
    </source>
</reference>
<accession>A0A6N7Q0Y4</accession>
<dbReference type="InterPro" id="IPR035965">
    <property type="entry name" value="PAS-like_dom_sf"/>
</dbReference>
<keyword evidence="1" id="KW-0597">Phosphoprotein</keyword>
<evidence type="ECO:0000313" key="4">
    <source>
        <dbReference type="EMBL" id="MRG96235.1"/>
    </source>
</evidence>
<dbReference type="SUPFAM" id="SSF52091">
    <property type="entry name" value="SpoIIaa-like"/>
    <property type="match status" value="1"/>
</dbReference>
<proteinExistence type="predicted"/>